<sequence>MMSSLFRPEALSAQKIDWVGKVVIVTPISFAFLTFCAFMAGLVLMIFLVWGEYTKRSTVKGQLIPDKGLVQVYTTTAGVIIEKYVSEGQAVKAGDMLYKISTTRHTDAGNVQSIIDKELAFKRQLIEHEITRTKQAQAAEKRNIANTIERLQVDMDKLQAQIDLQAHQVAIAKETLARYEFAMQSEAVSKQGLESQTMAHNTQLNSLTALEREKEMIAKQIKEQTIALSRLEHEHKTTLLQYERTLSDNKSDSIQNQANDTLIIKAQVDGVASVAHADAGQFVDSSQSLVSILPNDSHLIAVMYVPSRAIGFVKTDDEVLLRYVAYPYQKFGHAKGRIISVAKTAHAGQNLPTIGTVSATEQIANEPMYVIKAHLDKQTITAYGKELPLAVGMTLESDVMHETRKLYEWVLEPLYSLTGKI</sequence>
<reference evidence="3 4" key="1">
    <citation type="submission" date="2015-05" db="EMBL/GenBank/DDBJ databases">
        <authorList>
            <person name="Dickey A."/>
            <person name="Clawson M."/>
            <person name="Bono J."/>
            <person name="Loy J.D."/>
        </authorList>
    </citation>
    <scope>NUCLEOTIDE SEQUENCE [LARGE SCALE GENOMIC DNA]</scope>
    <source>
        <strain evidence="3 4">22581</strain>
    </source>
</reference>
<keyword evidence="2" id="KW-1133">Transmembrane helix</keyword>
<dbReference type="AlphaFoldDB" id="A0AAC8PWI1"/>
<keyword evidence="2" id="KW-0472">Membrane</keyword>
<evidence type="ECO:0000256" key="1">
    <source>
        <dbReference type="SAM" id="Coils"/>
    </source>
</evidence>
<protein>
    <submittedName>
        <fullName evidence="3">Transporter</fullName>
    </submittedName>
</protein>
<dbReference type="SUPFAM" id="SSF51230">
    <property type="entry name" value="Single hybrid motif"/>
    <property type="match status" value="1"/>
</dbReference>
<feature type="transmembrane region" description="Helical" evidence="2">
    <location>
        <begin position="28"/>
        <end position="50"/>
    </location>
</feature>
<keyword evidence="2" id="KW-0812">Transmembrane</keyword>
<organism evidence="3 4">
    <name type="scientific">Moraxella bovoculi</name>
    <dbReference type="NCBI Taxonomy" id="386891"/>
    <lineage>
        <taxon>Bacteria</taxon>
        <taxon>Pseudomonadati</taxon>
        <taxon>Pseudomonadota</taxon>
        <taxon>Gammaproteobacteria</taxon>
        <taxon>Moraxellales</taxon>
        <taxon>Moraxellaceae</taxon>
        <taxon>Moraxella</taxon>
    </lineage>
</organism>
<dbReference type="InterPro" id="IPR011053">
    <property type="entry name" value="Single_hybrid_motif"/>
</dbReference>
<dbReference type="PANTHER" id="PTHR30386:SF28">
    <property type="entry name" value="EXPORTED PROTEIN"/>
    <property type="match status" value="1"/>
</dbReference>
<evidence type="ECO:0000313" key="4">
    <source>
        <dbReference type="Proteomes" id="UP000077465"/>
    </source>
</evidence>
<gene>
    <name evidence="3" type="ORF">AAX06_06805</name>
</gene>
<feature type="coiled-coil region" evidence="1">
    <location>
        <begin position="207"/>
        <end position="234"/>
    </location>
</feature>
<accession>A0AAC8PWI1</accession>
<dbReference type="Gene3D" id="2.40.50.100">
    <property type="match status" value="1"/>
</dbReference>
<dbReference type="PRINTS" id="PR01490">
    <property type="entry name" value="RTXTOXIND"/>
</dbReference>
<dbReference type="Gene3D" id="2.40.30.170">
    <property type="match status" value="1"/>
</dbReference>
<name>A0AAC8PWI1_9GAMM</name>
<dbReference type="PANTHER" id="PTHR30386">
    <property type="entry name" value="MEMBRANE FUSION SUBUNIT OF EMRAB-TOLC MULTIDRUG EFFLUX PUMP"/>
    <property type="match status" value="1"/>
</dbReference>
<dbReference type="EMBL" id="CP011376">
    <property type="protein sequence ID" value="AKG07914.1"/>
    <property type="molecule type" value="Genomic_DNA"/>
</dbReference>
<keyword evidence="1" id="KW-0175">Coiled coil</keyword>
<proteinExistence type="predicted"/>
<dbReference type="InterPro" id="IPR050739">
    <property type="entry name" value="MFP"/>
</dbReference>
<evidence type="ECO:0000256" key="2">
    <source>
        <dbReference type="SAM" id="Phobius"/>
    </source>
</evidence>
<feature type="coiled-coil region" evidence="1">
    <location>
        <begin position="141"/>
        <end position="168"/>
    </location>
</feature>
<dbReference type="Proteomes" id="UP000077465">
    <property type="component" value="Chromosome"/>
</dbReference>
<evidence type="ECO:0000313" key="3">
    <source>
        <dbReference type="EMBL" id="AKG07914.1"/>
    </source>
</evidence>